<dbReference type="STRING" id="49012.A0A0F7S011"/>
<evidence type="ECO:0000256" key="4">
    <source>
        <dbReference type="ARBA" id="ARBA00012744"/>
    </source>
</evidence>
<reference evidence="11" key="1">
    <citation type="submission" date="2014-06" db="EMBL/GenBank/DDBJ databases">
        <authorList>
            <person name="Berkman P.J."/>
        </authorList>
    </citation>
    <scope>NUCLEOTIDE SEQUENCE [LARGE SCALE GENOMIC DNA]</scope>
</reference>
<keyword evidence="5" id="KW-0964">Secreted</keyword>
<organism evidence="10 11">
    <name type="scientific">Sporisorium scitamineum</name>
    <dbReference type="NCBI Taxonomy" id="49012"/>
    <lineage>
        <taxon>Eukaryota</taxon>
        <taxon>Fungi</taxon>
        <taxon>Dikarya</taxon>
        <taxon>Basidiomycota</taxon>
        <taxon>Ustilaginomycotina</taxon>
        <taxon>Ustilaginomycetes</taxon>
        <taxon>Ustilaginales</taxon>
        <taxon>Ustilaginaceae</taxon>
        <taxon>Sporisorium</taxon>
    </lineage>
</organism>
<dbReference type="GO" id="GO:0005576">
    <property type="term" value="C:extracellular region"/>
    <property type="evidence" value="ECO:0007669"/>
    <property type="project" value="UniProtKB-SubCell"/>
</dbReference>
<dbReference type="PANTHER" id="PTHR42715">
    <property type="entry name" value="BETA-GLUCOSIDASE"/>
    <property type="match status" value="1"/>
</dbReference>
<evidence type="ECO:0000256" key="5">
    <source>
        <dbReference type="ARBA" id="ARBA00022525"/>
    </source>
</evidence>
<dbReference type="Proteomes" id="UP000242770">
    <property type="component" value="Unassembled WGS sequence"/>
</dbReference>
<evidence type="ECO:0000313" key="11">
    <source>
        <dbReference type="Proteomes" id="UP000242770"/>
    </source>
</evidence>
<comment type="similarity">
    <text evidence="3">Belongs to the glycosyl hydrolase 3 family.</text>
</comment>
<comment type="subcellular location">
    <subcellularLocation>
        <location evidence="2">Secreted</location>
    </subcellularLocation>
</comment>
<dbReference type="EMBL" id="CCFA01002311">
    <property type="protein sequence ID" value="CDS00267.1"/>
    <property type="molecule type" value="Genomic_DNA"/>
</dbReference>
<dbReference type="PANTHER" id="PTHR42715:SF12">
    <property type="entry name" value="BETA-GLUCOSIDASE G-RELATED"/>
    <property type="match status" value="1"/>
</dbReference>
<comment type="function">
    <text evidence="9">Beta-glucosidases are one of a number of cellulolytic enzymes involved in the degradation of cellulosic biomass. Catalyzes the last step releasing glucose from the inhibitory cellobiose.</text>
</comment>
<dbReference type="InterPro" id="IPR001764">
    <property type="entry name" value="Glyco_hydro_3_N"/>
</dbReference>
<keyword evidence="8" id="KW-0326">Glycosidase</keyword>
<keyword evidence="11" id="KW-1185">Reference proteome</keyword>
<evidence type="ECO:0000256" key="7">
    <source>
        <dbReference type="ARBA" id="ARBA00022801"/>
    </source>
</evidence>
<sequence length="100" mass="10770">MTIQEKVNITTGYTGKCVGFTGTAPRLGLDALCLQDGPAGVRPARRVSQFPEGVTTAATWDRDLFAQRAEALAQEFRDKGVNVWLGPVTGGPLGRAPPWW</sequence>
<dbReference type="GO" id="GO:0009251">
    <property type="term" value="P:glucan catabolic process"/>
    <property type="evidence" value="ECO:0007669"/>
    <property type="project" value="TreeGrafter"/>
</dbReference>
<evidence type="ECO:0000256" key="2">
    <source>
        <dbReference type="ARBA" id="ARBA00004613"/>
    </source>
</evidence>
<evidence type="ECO:0000256" key="3">
    <source>
        <dbReference type="ARBA" id="ARBA00005336"/>
    </source>
</evidence>
<gene>
    <name evidence="10" type="primary">SSCI39360.1</name>
</gene>
<protein>
    <recommendedName>
        <fullName evidence="4">beta-glucosidase</fullName>
        <ecNumber evidence="4">3.2.1.21</ecNumber>
    </recommendedName>
</protein>
<dbReference type="InterPro" id="IPR050288">
    <property type="entry name" value="Cellulose_deg_GH3"/>
</dbReference>
<dbReference type="SUPFAM" id="SSF51445">
    <property type="entry name" value="(Trans)glycosidases"/>
    <property type="match status" value="1"/>
</dbReference>
<evidence type="ECO:0000256" key="1">
    <source>
        <dbReference type="ARBA" id="ARBA00000448"/>
    </source>
</evidence>
<keyword evidence="6" id="KW-0732">Signal</keyword>
<evidence type="ECO:0000256" key="6">
    <source>
        <dbReference type="ARBA" id="ARBA00022729"/>
    </source>
</evidence>
<dbReference type="PRINTS" id="PR00133">
    <property type="entry name" value="GLHYDRLASE3"/>
</dbReference>
<evidence type="ECO:0000313" key="10">
    <source>
        <dbReference type="EMBL" id="CDS00267.1"/>
    </source>
</evidence>
<dbReference type="EC" id="3.2.1.21" evidence="4"/>
<name>A0A0F7S011_9BASI</name>
<dbReference type="InterPro" id="IPR017853">
    <property type="entry name" value="GH"/>
</dbReference>
<dbReference type="GO" id="GO:0008422">
    <property type="term" value="F:beta-glucosidase activity"/>
    <property type="evidence" value="ECO:0007669"/>
    <property type="project" value="UniProtKB-EC"/>
</dbReference>
<comment type="catalytic activity">
    <reaction evidence="1">
        <text>Hydrolysis of terminal, non-reducing beta-D-glucosyl residues with release of beta-D-glucose.</text>
        <dbReference type="EC" id="3.2.1.21"/>
    </reaction>
</comment>
<dbReference type="Gene3D" id="3.20.20.300">
    <property type="entry name" value="Glycoside hydrolase, family 3, N-terminal domain"/>
    <property type="match status" value="1"/>
</dbReference>
<dbReference type="InterPro" id="IPR036962">
    <property type="entry name" value="Glyco_hydro_3_N_sf"/>
</dbReference>
<evidence type="ECO:0000256" key="8">
    <source>
        <dbReference type="ARBA" id="ARBA00023295"/>
    </source>
</evidence>
<proteinExistence type="inferred from homology"/>
<dbReference type="AlphaFoldDB" id="A0A0F7S011"/>
<accession>A0A0F7S011</accession>
<keyword evidence="7" id="KW-0378">Hydrolase</keyword>
<evidence type="ECO:0000256" key="9">
    <source>
        <dbReference type="ARBA" id="ARBA00024983"/>
    </source>
</evidence>